<gene>
    <name evidence="2" type="primary">glkA_2</name>
    <name evidence="2" type="ORF">BWY41_02113</name>
</gene>
<protein>
    <submittedName>
        <fullName evidence="2">Glucokinase</fullName>
        <ecNumber evidence="2">2.7.1.2</ecNumber>
    </submittedName>
</protein>
<name>A0A1V5SKA1_9BACT</name>
<dbReference type="Gene3D" id="3.30.420.40">
    <property type="match status" value="2"/>
</dbReference>
<accession>A0A1V5SKA1</accession>
<evidence type="ECO:0000256" key="1">
    <source>
        <dbReference type="ARBA" id="ARBA00006479"/>
    </source>
</evidence>
<keyword evidence="2" id="KW-0418">Kinase</keyword>
<evidence type="ECO:0000313" key="2">
    <source>
        <dbReference type="EMBL" id="OQA54372.1"/>
    </source>
</evidence>
<comment type="similarity">
    <text evidence="1">Belongs to the ROK (NagC/XylR) family.</text>
</comment>
<organism evidence="2">
    <name type="scientific">Candidatus Atribacter allofermentans</name>
    <dbReference type="NCBI Taxonomy" id="1852833"/>
    <lineage>
        <taxon>Bacteria</taxon>
        <taxon>Pseudomonadati</taxon>
        <taxon>Atribacterota</taxon>
        <taxon>Atribacteria</taxon>
        <taxon>Atribacterales</taxon>
        <taxon>Atribacteraceae</taxon>
        <taxon>Atribacter</taxon>
    </lineage>
</organism>
<dbReference type="SUPFAM" id="SSF53067">
    <property type="entry name" value="Actin-like ATPase domain"/>
    <property type="match status" value="1"/>
</dbReference>
<dbReference type="EMBL" id="MWBQ01000216">
    <property type="protein sequence ID" value="OQA54372.1"/>
    <property type="molecule type" value="Genomic_DNA"/>
</dbReference>
<dbReference type="GO" id="GO:0004340">
    <property type="term" value="F:glucokinase activity"/>
    <property type="evidence" value="ECO:0007669"/>
    <property type="project" value="UniProtKB-EC"/>
</dbReference>
<dbReference type="Pfam" id="PF00480">
    <property type="entry name" value="ROK"/>
    <property type="match status" value="1"/>
</dbReference>
<dbReference type="EC" id="2.7.1.2" evidence="2"/>
<keyword evidence="2" id="KW-0808">Transferase</keyword>
<dbReference type="Proteomes" id="UP000485569">
    <property type="component" value="Unassembled WGS sequence"/>
</dbReference>
<dbReference type="PANTHER" id="PTHR18964">
    <property type="entry name" value="ROK (REPRESSOR, ORF, KINASE) FAMILY"/>
    <property type="match status" value="1"/>
</dbReference>
<dbReference type="InterPro" id="IPR043129">
    <property type="entry name" value="ATPase_NBD"/>
</dbReference>
<reference evidence="2" key="1">
    <citation type="submission" date="2017-02" db="EMBL/GenBank/DDBJ databases">
        <title>Delving into the versatile metabolic prowess of the omnipresent phylum Bacteroidetes.</title>
        <authorList>
            <person name="Nobu M.K."/>
            <person name="Mei R."/>
            <person name="Narihiro T."/>
            <person name="Kuroda K."/>
            <person name="Liu W.-T."/>
        </authorList>
    </citation>
    <scope>NUCLEOTIDE SEQUENCE</scope>
    <source>
        <strain evidence="2">ADurb.Bin276</strain>
    </source>
</reference>
<comment type="caution">
    <text evidence="2">The sequence shown here is derived from an EMBL/GenBank/DDBJ whole genome shotgun (WGS) entry which is preliminary data.</text>
</comment>
<dbReference type="PANTHER" id="PTHR18964:SF149">
    <property type="entry name" value="BIFUNCTIONAL UDP-N-ACETYLGLUCOSAMINE 2-EPIMERASE_N-ACETYLMANNOSAMINE KINASE"/>
    <property type="match status" value="1"/>
</dbReference>
<dbReference type="InterPro" id="IPR000600">
    <property type="entry name" value="ROK"/>
</dbReference>
<proteinExistence type="inferred from homology"/>
<sequence length="305" mass="33243">MAYSIGIDLGGTKIAGVLVNEQLDILAYEKIPVETERRIEKVLNDIASLAQLLMKKLKKQNELVGMGIACPGLIDINRGVMVYSENLNWRNVPVVQILSEKLNFPFYLEHDVRSGAIAEVFFGAGKKYRNLVYVSVGTGISGTLIWERQFIRGARGISAELGHIIVEPGGPLCRCGNAGCLEALSSGSAMEREAYHLTKKPVSGAVIMQKALENVSPYTNIVHQAAYYFGIGLANIAQIFDPEAIVLGGGVSESGDFWLKLVESYYVKHQFWSFSLPDLKLGTFKGKASVMGAAGLPFLKKEGLL</sequence>
<dbReference type="AlphaFoldDB" id="A0A1V5SKA1"/>